<dbReference type="EMBL" id="JARBJD010000261">
    <property type="protein sequence ID" value="KAK2945427.1"/>
    <property type="molecule type" value="Genomic_DNA"/>
</dbReference>
<keyword evidence="4" id="KW-1185">Reference proteome</keyword>
<keyword evidence="2" id="KW-1133">Transmembrane helix</keyword>
<proteinExistence type="predicted"/>
<feature type="compositionally biased region" description="Basic residues" evidence="1">
    <location>
        <begin position="927"/>
        <end position="946"/>
    </location>
</feature>
<feature type="transmembrane region" description="Helical" evidence="2">
    <location>
        <begin position="864"/>
        <end position="885"/>
    </location>
</feature>
<evidence type="ECO:0000256" key="1">
    <source>
        <dbReference type="SAM" id="MobiDB-lite"/>
    </source>
</evidence>
<reference evidence="3 4" key="1">
    <citation type="journal article" date="2022" name="bioRxiv">
        <title>Genomics of Preaxostyla Flagellates Illuminates Evolutionary Transitions and the Path Towards Mitochondrial Loss.</title>
        <authorList>
            <person name="Novak L.V.F."/>
            <person name="Treitli S.C."/>
            <person name="Pyrih J."/>
            <person name="Halakuc P."/>
            <person name="Pipaliya S.V."/>
            <person name="Vacek V."/>
            <person name="Brzon O."/>
            <person name="Soukal P."/>
            <person name="Eme L."/>
            <person name="Dacks J.B."/>
            <person name="Karnkowska A."/>
            <person name="Elias M."/>
            <person name="Hampl V."/>
        </authorList>
    </citation>
    <scope>NUCLEOTIDE SEQUENCE [LARGE SCALE GENOMIC DNA]</scope>
    <source>
        <strain evidence="3">NAU3</strain>
        <tissue evidence="3">Gut</tissue>
    </source>
</reference>
<comment type="caution">
    <text evidence="3">The sequence shown here is derived from an EMBL/GenBank/DDBJ whole genome shotgun (WGS) entry which is preliminary data.</text>
</comment>
<accession>A0ABQ9X159</accession>
<feature type="region of interest" description="Disordered" evidence="1">
    <location>
        <begin position="912"/>
        <end position="984"/>
    </location>
</feature>
<evidence type="ECO:0000256" key="2">
    <source>
        <dbReference type="SAM" id="Phobius"/>
    </source>
</evidence>
<protein>
    <recommendedName>
        <fullName evidence="5">Transmembrane protein</fullName>
    </recommendedName>
</protein>
<keyword evidence="2" id="KW-0472">Membrane</keyword>
<feature type="compositionally biased region" description="Polar residues" evidence="1">
    <location>
        <begin position="970"/>
        <end position="983"/>
    </location>
</feature>
<name>A0ABQ9X159_9EUKA</name>
<gene>
    <name evidence="3" type="ORF">BLNAU_19644</name>
</gene>
<evidence type="ECO:0000313" key="3">
    <source>
        <dbReference type="EMBL" id="KAK2945427.1"/>
    </source>
</evidence>
<evidence type="ECO:0000313" key="4">
    <source>
        <dbReference type="Proteomes" id="UP001281761"/>
    </source>
</evidence>
<sequence>MNSSQTFSSLKSRTYAFPSPEQTSQSNVITLSMVEQVSESFGEDVADCGTAALPNTPCRTFEYYLASHPIDTISSLSIFSLAFLDVELPVTSTFTFLSTQGTGTVIITSTGRFIVEKTKTTDAPSLALSFIDFYLPSKEAEKSPITVKAGKARLDSIRFRGETIKTPVISLSGGAMSGVFSFDYSHVECGSLIDFPSGLAGSLEYADSTISNLHMDEGFMIVTSCRKVLLVTLVFSRIETHGPLLSIQHPSASVELFTVSYLDCTSIFSPSAQIKAMVYVNAPQVSSLQFYSNYATDCNLVISQGDSSSTQNDFTFYEHPVIFYVDIISAPSQVLTLDSIGVRFTQVTPLPDLRPFFIACDDAEVQLNGQVHEIHNLGLEHEGEVYDEASNSIMSLEKLRMYQSNHIFVGDDLIYYATDSLTCGDVEDPCLTITTAMRHLTGSNKCLFVSIIDPAPLNLLLDGVSISPSKLFRLKSILTFYGSMQEEKAVLITRKNVQLETFTVEMVDVNVQTVVLVENGEAKLDSLIFKSQIPATHPLITVNAAKASITSITIDIPSIQKTPYVGKSGSEIDLSFKFSDKALSESFFVSSGDSQLAQLATFSGLILSSISTPSKDIPVISLRGGTYKMNYCVFTGLRMGEGITELVCTADQAAIVCSASTLQLMQCQFSDNNLPALLVISSECTLDRISFHSNPPVSTAFPSFQLNCILKQNSIGTLIGKMGGEFGSSLFISHDESSDLYSRTSTQQELVDEVGAFAEPIIIKTAKDNDTVTITGREFYPCGLSIVLSKMETTTNHGDDVECENLEILSQTEAKCTLPAAVMSDTRNSWGVKMKMDTNLETKAVTIIEALERRTLTAAEASSVVFFVFGGIFLVAVVVLLIICIKTSRSLVFHRMLEEKVQQLLIEQAEMDSNDDSNSHYSESSYSKHRSSSSSRRSHRSHHSSRSRSQPPHRSVTPTATVPRRLSVQPLATQTDQIPNRQQRAPEATHLIAATTHTTIHIARSQDSRDRGAKQRGRLNHITLVEEQAQWRSIGWRIRLLLSLSGRCLRDQMILKMRQRNLHS</sequence>
<evidence type="ECO:0008006" key="5">
    <source>
        <dbReference type="Google" id="ProtNLM"/>
    </source>
</evidence>
<dbReference type="Proteomes" id="UP001281761">
    <property type="component" value="Unassembled WGS sequence"/>
</dbReference>
<keyword evidence="2" id="KW-0812">Transmembrane</keyword>
<organism evidence="3 4">
    <name type="scientific">Blattamonas nauphoetae</name>
    <dbReference type="NCBI Taxonomy" id="2049346"/>
    <lineage>
        <taxon>Eukaryota</taxon>
        <taxon>Metamonada</taxon>
        <taxon>Preaxostyla</taxon>
        <taxon>Oxymonadida</taxon>
        <taxon>Blattamonas</taxon>
    </lineage>
</organism>